<dbReference type="EMBL" id="CP043311">
    <property type="protein sequence ID" value="QEY63801.1"/>
    <property type="molecule type" value="Genomic_DNA"/>
</dbReference>
<gene>
    <name evidence="1" type="ORF">FXN65_17730</name>
</gene>
<name>A0A5J6QQZ9_9GAMM</name>
<dbReference type="AlphaFoldDB" id="A0A5J6QQZ9"/>
<dbReference type="RefSeq" id="WP_151134839.1">
    <property type="nucleotide sequence ID" value="NZ_CP043311.1"/>
</dbReference>
<evidence type="ECO:0000313" key="2">
    <source>
        <dbReference type="Proteomes" id="UP000327179"/>
    </source>
</evidence>
<proteinExistence type="predicted"/>
<evidence type="ECO:0000313" key="1">
    <source>
        <dbReference type="EMBL" id="QEY63801.1"/>
    </source>
</evidence>
<dbReference type="Proteomes" id="UP000327179">
    <property type="component" value="Chromosome"/>
</dbReference>
<organism evidence="1 2">
    <name type="scientific">Metapseudomonas lalkuanensis</name>
    <dbReference type="NCBI Taxonomy" id="2604832"/>
    <lineage>
        <taxon>Bacteria</taxon>
        <taxon>Pseudomonadati</taxon>
        <taxon>Pseudomonadota</taxon>
        <taxon>Gammaproteobacteria</taxon>
        <taxon>Pseudomonadales</taxon>
        <taxon>Pseudomonadaceae</taxon>
        <taxon>Metapseudomonas</taxon>
    </lineage>
</organism>
<reference evidence="1 2" key="1">
    <citation type="submission" date="2019-08" db="EMBL/GenBank/DDBJ databases">
        <title>Whole-genome Sequencing of e-waste polymer degrading bacterium Pseudomonas sp. strain PE08.</title>
        <authorList>
            <person name="Kirdat K."/>
            <person name="Debbarma P."/>
            <person name="Narawade N."/>
            <person name="Suyal D."/>
            <person name="Thorat V."/>
            <person name="Shouche Y."/>
            <person name="Goel R."/>
            <person name="Yadav A."/>
        </authorList>
    </citation>
    <scope>NUCLEOTIDE SEQUENCE [LARGE SCALE GENOMIC DNA]</scope>
    <source>
        <strain evidence="1 2">PE08</strain>
    </source>
</reference>
<dbReference type="KEGG" id="plal:FXN65_17730"/>
<evidence type="ECO:0008006" key="3">
    <source>
        <dbReference type="Google" id="ProtNLM"/>
    </source>
</evidence>
<accession>A0A5J6QQZ9</accession>
<sequence length="326" mass="35935">MLPAERWTLRLSVLLLQEKSISGLESEPTFKAGTVEITVKLKAGHLVLEARDFDSEAAALAYAPQLTVGLWNLAVDRGISFVPYFEQRHITRAADPEQAGRNLSQQFDLPYSGPVHGLTEEAGVSVYRSDEHIRFLSMSGTMHTLSPWPLVEKALGEGIQLGAASVPLDSDLATALDLYLAHLSETSIRARFLTLMMVLEVLSPVTEKHPVAVALLNELAATVQTRLDDMSDEDTRDALQALAREIDFRKETSIRRRVRKLILDVAPLPVPELQELARDVVRAYDLRGSLIHTGTVDGLALGNAYAVALKATKLILKARLRNDRSD</sequence>
<keyword evidence="2" id="KW-1185">Reference proteome</keyword>
<protein>
    <recommendedName>
        <fullName evidence="3">Apea-like HEPN domain-containing protein</fullName>
    </recommendedName>
</protein>